<keyword evidence="3" id="KW-1015">Disulfide bond</keyword>
<evidence type="ECO:0000256" key="1">
    <source>
        <dbReference type="ARBA" id="ARBA00007369"/>
    </source>
</evidence>
<dbReference type="PROSITE" id="PS00264">
    <property type="entry name" value="NEUROHYPOPHYS_HORM"/>
    <property type="match status" value="1"/>
</dbReference>
<dbReference type="PROSITE" id="PS51257">
    <property type="entry name" value="PROKAR_LIPOPROTEIN"/>
    <property type="match status" value="1"/>
</dbReference>
<feature type="signal peptide" evidence="4">
    <location>
        <begin position="1"/>
        <end position="23"/>
    </location>
</feature>
<sequence length="157" mass="17352">MYSKYNIIFVTFLLILHQTLVLSCLITNCPRGGKRSGKLNLENNIKQCVSCGPGQSGQCFGPGICCGPFGCLMGTVETIICKRDGYFHELEPCIAGSMTCRRNTGRCATDGLCCNQESCHADKLCALDEKLDRARNIEPLQLLKLINYQTPSEYNTE</sequence>
<evidence type="ECO:0000313" key="6">
    <source>
        <dbReference type="Proteomes" id="UP001329430"/>
    </source>
</evidence>
<dbReference type="SMART" id="SM00003">
    <property type="entry name" value="NH"/>
    <property type="match status" value="1"/>
</dbReference>
<name>A0AAN7VE13_9COLE</name>
<gene>
    <name evidence="5" type="ORF">RI129_010191</name>
</gene>
<reference evidence="5 6" key="1">
    <citation type="journal article" date="2024" name="Insects">
        <title>An Improved Chromosome-Level Genome Assembly of the Firefly Pyrocoelia pectoralis.</title>
        <authorList>
            <person name="Fu X."/>
            <person name="Meyer-Rochow V.B."/>
            <person name="Ballantyne L."/>
            <person name="Zhu X."/>
        </authorList>
    </citation>
    <scope>NUCLEOTIDE SEQUENCE [LARGE SCALE GENOMIC DNA]</scope>
    <source>
        <strain evidence="5">XCY_ONT2</strain>
    </source>
</reference>
<feature type="chain" id="PRO_5042968464" evidence="4">
    <location>
        <begin position="24"/>
        <end position="157"/>
    </location>
</feature>
<comment type="caution">
    <text evidence="5">The sequence shown here is derived from an EMBL/GenBank/DDBJ whole genome shotgun (WGS) entry which is preliminary data.</text>
</comment>
<evidence type="ECO:0000313" key="5">
    <source>
        <dbReference type="EMBL" id="KAK5641644.1"/>
    </source>
</evidence>
<dbReference type="SUPFAM" id="SSF49606">
    <property type="entry name" value="Neurophysin II"/>
    <property type="match status" value="1"/>
</dbReference>
<dbReference type="GO" id="GO:0030141">
    <property type="term" value="C:secretory granule"/>
    <property type="evidence" value="ECO:0007669"/>
    <property type="project" value="TreeGrafter"/>
</dbReference>
<dbReference type="GO" id="GO:0005615">
    <property type="term" value="C:extracellular space"/>
    <property type="evidence" value="ECO:0007669"/>
    <property type="project" value="TreeGrafter"/>
</dbReference>
<dbReference type="PANTHER" id="PTHR11681:SF5">
    <property type="entry name" value="ISOTOCIN"/>
    <property type="match status" value="1"/>
</dbReference>
<protein>
    <submittedName>
        <fullName evidence="5">Uncharacterized protein</fullName>
    </submittedName>
</protein>
<evidence type="ECO:0000256" key="4">
    <source>
        <dbReference type="SAM" id="SignalP"/>
    </source>
</evidence>
<dbReference type="EMBL" id="JAVRBK010000007">
    <property type="protein sequence ID" value="KAK5641644.1"/>
    <property type="molecule type" value="Genomic_DNA"/>
</dbReference>
<dbReference type="Pfam" id="PF00220">
    <property type="entry name" value="Hormone_4"/>
    <property type="match status" value="1"/>
</dbReference>
<dbReference type="InterPro" id="IPR022423">
    <property type="entry name" value="Neurohypophysial_hormone_CS"/>
</dbReference>
<comment type="similarity">
    <text evidence="1">Belongs to the vasopressin/oxytocin family.</text>
</comment>
<dbReference type="PANTHER" id="PTHR11681">
    <property type="entry name" value="NEUROPHYSIN"/>
    <property type="match status" value="1"/>
</dbReference>
<dbReference type="GO" id="GO:0005185">
    <property type="term" value="F:neurohypophyseal hormone activity"/>
    <property type="evidence" value="ECO:0007669"/>
    <property type="project" value="InterPro"/>
</dbReference>
<accession>A0AAN7VE13</accession>
<dbReference type="Pfam" id="PF00184">
    <property type="entry name" value="Hormone_5"/>
    <property type="match status" value="1"/>
</dbReference>
<dbReference type="PRINTS" id="PR00831">
    <property type="entry name" value="NEUROPHYSIN"/>
</dbReference>
<dbReference type="Gene3D" id="2.60.9.10">
    <property type="entry name" value="Neurohypophysial hormone domain"/>
    <property type="match status" value="1"/>
</dbReference>
<evidence type="ECO:0000256" key="2">
    <source>
        <dbReference type="ARBA" id="ARBA00022729"/>
    </source>
</evidence>
<evidence type="ECO:0000256" key="3">
    <source>
        <dbReference type="ARBA" id="ARBA00023157"/>
    </source>
</evidence>
<dbReference type="InterPro" id="IPR000981">
    <property type="entry name" value="Neurhyp_horm"/>
</dbReference>
<dbReference type="InterPro" id="IPR036387">
    <property type="entry name" value="Neurhyp_horm_dom_sf"/>
</dbReference>
<proteinExistence type="inferred from homology"/>
<dbReference type="AlphaFoldDB" id="A0AAN7VE13"/>
<organism evidence="5 6">
    <name type="scientific">Pyrocoelia pectoralis</name>
    <dbReference type="NCBI Taxonomy" id="417401"/>
    <lineage>
        <taxon>Eukaryota</taxon>
        <taxon>Metazoa</taxon>
        <taxon>Ecdysozoa</taxon>
        <taxon>Arthropoda</taxon>
        <taxon>Hexapoda</taxon>
        <taxon>Insecta</taxon>
        <taxon>Pterygota</taxon>
        <taxon>Neoptera</taxon>
        <taxon>Endopterygota</taxon>
        <taxon>Coleoptera</taxon>
        <taxon>Polyphaga</taxon>
        <taxon>Elateriformia</taxon>
        <taxon>Elateroidea</taxon>
        <taxon>Lampyridae</taxon>
        <taxon>Lampyrinae</taxon>
        <taxon>Pyrocoelia</taxon>
    </lineage>
</organism>
<dbReference type="Proteomes" id="UP001329430">
    <property type="component" value="Chromosome 7"/>
</dbReference>
<keyword evidence="2 4" id="KW-0732">Signal</keyword>
<keyword evidence="6" id="KW-1185">Reference proteome</keyword>